<protein>
    <submittedName>
        <fullName evidence="2">Uncharacterized protein</fullName>
    </submittedName>
</protein>
<gene>
    <name evidence="2" type="ORF">HHK36_028719</name>
</gene>
<evidence type="ECO:0000256" key="1">
    <source>
        <dbReference type="SAM" id="MobiDB-lite"/>
    </source>
</evidence>
<reference evidence="2 3" key="1">
    <citation type="submission" date="2020-04" db="EMBL/GenBank/DDBJ databases">
        <title>Plant Genome Project.</title>
        <authorList>
            <person name="Zhang R.-G."/>
        </authorList>
    </citation>
    <scope>NUCLEOTIDE SEQUENCE [LARGE SCALE GENOMIC DNA]</scope>
    <source>
        <strain evidence="2">YNK0</strain>
        <tissue evidence="2">Leaf</tissue>
    </source>
</reference>
<comment type="caution">
    <text evidence="2">The sequence shown here is derived from an EMBL/GenBank/DDBJ whole genome shotgun (WGS) entry which is preliminary data.</text>
</comment>
<evidence type="ECO:0000313" key="3">
    <source>
        <dbReference type="Proteomes" id="UP000655225"/>
    </source>
</evidence>
<dbReference type="AlphaFoldDB" id="A0A835D2W0"/>
<keyword evidence="3" id="KW-1185">Reference proteome</keyword>
<sequence>MVIVDRFSGREIVSVQCMDLWTIQSIDHFLHFMDPYQVTYRPGLQAITQDTSSSNDHQPESENHGLQTPETDGGDTSKDNSCSPPENCSGDESRSLGNSGDDDPLMSSLWGNDTPLVDASWKFPAAGDGLSSWEDNCAWLLDYQDFGVEEFGFGCFNDMDMNTLEMGEKHYNAPSGGNYAS</sequence>
<accession>A0A835D2W0</accession>
<organism evidence="2 3">
    <name type="scientific">Tetracentron sinense</name>
    <name type="common">Spur-leaf</name>
    <dbReference type="NCBI Taxonomy" id="13715"/>
    <lineage>
        <taxon>Eukaryota</taxon>
        <taxon>Viridiplantae</taxon>
        <taxon>Streptophyta</taxon>
        <taxon>Embryophyta</taxon>
        <taxon>Tracheophyta</taxon>
        <taxon>Spermatophyta</taxon>
        <taxon>Magnoliopsida</taxon>
        <taxon>Trochodendrales</taxon>
        <taxon>Trochodendraceae</taxon>
        <taxon>Tetracentron</taxon>
    </lineage>
</organism>
<feature type="region of interest" description="Disordered" evidence="1">
    <location>
        <begin position="48"/>
        <end position="109"/>
    </location>
</feature>
<dbReference type="OrthoDB" id="2143914at2759"/>
<name>A0A835D2W0_TETSI</name>
<proteinExistence type="predicted"/>
<dbReference type="Proteomes" id="UP000655225">
    <property type="component" value="Unassembled WGS sequence"/>
</dbReference>
<dbReference type="EMBL" id="JABCRI010000022">
    <property type="protein sequence ID" value="KAF8379286.1"/>
    <property type="molecule type" value="Genomic_DNA"/>
</dbReference>
<evidence type="ECO:0000313" key="2">
    <source>
        <dbReference type="EMBL" id="KAF8379286.1"/>
    </source>
</evidence>